<dbReference type="GO" id="GO:0047360">
    <property type="term" value="F:undecaprenyl-phosphate galactose phosphotransferase activity"/>
    <property type="evidence" value="ECO:0007669"/>
    <property type="project" value="UniProtKB-EC"/>
</dbReference>
<dbReference type="EC" id="2.7.8.6" evidence="2"/>
<evidence type="ECO:0000313" key="3">
    <source>
        <dbReference type="Proteomes" id="UP000008693"/>
    </source>
</evidence>
<keyword evidence="1" id="KW-1133">Transmembrane helix</keyword>
<accession>D2Q673</accession>
<dbReference type="EMBL" id="CP001750">
    <property type="protein sequence ID" value="ADB10438.1"/>
    <property type="molecule type" value="Genomic_DNA"/>
</dbReference>
<sequence>MVMEPYRIEPCPGKAPLLNACLNLVISSIAILLSSLMTGPWQVSGRSDLSTTESEALDMSYVWNWSVLGNMALPFGTVGAALGRKGAC</sequence>
<keyword evidence="2" id="KW-0808">Transferase</keyword>
<reference evidence="2 3" key="1">
    <citation type="journal article" date="2009" name="PLoS Genet.">
        <title>The Bifidobacterium dentium Bd1 genome sequence reflects its genetic adaptation to the human oral cavity.</title>
        <authorList>
            <person name="Ventura M."/>
            <person name="Turroni F."/>
            <person name="Zomer A."/>
            <person name="Foroni E."/>
            <person name="Giubellini V."/>
            <person name="Bottacini F."/>
            <person name="Canchaya C."/>
            <person name="Claesson M.J."/>
            <person name="He F."/>
            <person name="Mantzourani M."/>
            <person name="Mulas L."/>
            <person name="Ferrarini A."/>
            <person name="Gao B."/>
            <person name="Delledonne M."/>
            <person name="Henrissat B."/>
            <person name="Coutinho P."/>
            <person name="Oggioni M."/>
            <person name="Gupta R.S."/>
            <person name="Zhang Z."/>
            <person name="Beighton D."/>
            <person name="Fitzgerald G.F."/>
            <person name="O'Toole P.W."/>
            <person name="van Sinderen D."/>
        </authorList>
    </citation>
    <scope>NUCLEOTIDE SEQUENCE [LARGE SCALE GENOMIC DNA]</scope>
    <source>
        <strain evidence="3">ATCC 27534 / DSM 20436 / JCM 1195 / Bd1</strain>
    </source>
</reference>
<evidence type="ECO:0000256" key="1">
    <source>
        <dbReference type="SAM" id="Phobius"/>
    </source>
</evidence>
<feature type="transmembrane region" description="Helical" evidence="1">
    <location>
        <begin position="61"/>
        <end position="82"/>
    </location>
</feature>
<dbReference type="eggNOG" id="COG2148">
    <property type="taxonomic scope" value="Bacteria"/>
</dbReference>
<keyword evidence="3" id="KW-1185">Reference proteome</keyword>
<dbReference type="HOGENOM" id="CLU_2462877_0_0_11"/>
<dbReference type="KEGG" id="bde:BDP_1855"/>
<protein>
    <submittedName>
        <fullName evidence="2">Undecaprenyl-phosphate galactose phosphotransferase CspD</fullName>
        <ecNumber evidence="2">2.7.8.6</ecNumber>
    </submittedName>
</protein>
<proteinExistence type="predicted"/>
<dbReference type="Proteomes" id="UP000008693">
    <property type="component" value="Chromosome"/>
</dbReference>
<name>D2Q673_BIFDB</name>
<keyword evidence="1" id="KW-0472">Membrane</keyword>
<dbReference type="STRING" id="401473.BDP_1855"/>
<feature type="transmembrane region" description="Helical" evidence="1">
    <location>
        <begin position="21"/>
        <end position="41"/>
    </location>
</feature>
<evidence type="ECO:0000313" key="2">
    <source>
        <dbReference type="EMBL" id="ADB10438.1"/>
    </source>
</evidence>
<organism evidence="2 3">
    <name type="scientific">Bifidobacterium dentium (strain ATCC 27534 / DSM 20436 / JCM 1195 / Bd1)</name>
    <dbReference type="NCBI Taxonomy" id="401473"/>
    <lineage>
        <taxon>Bacteria</taxon>
        <taxon>Bacillati</taxon>
        <taxon>Actinomycetota</taxon>
        <taxon>Actinomycetes</taxon>
        <taxon>Bifidobacteriales</taxon>
        <taxon>Bifidobacteriaceae</taxon>
        <taxon>Bifidobacterium</taxon>
    </lineage>
</organism>
<dbReference type="AlphaFoldDB" id="D2Q673"/>
<gene>
    <name evidence="2" type="primary">cspD</name>
    <name evidence="2" type="ordered locus">BDP_1855</name>
</gene>
<keyword evidence="1" id="KW-0812">Transmembrane</keyword>